<accession>A0A4R3JY62</accession>
<feature type="transmembrane region" description="Helical" evidence="1">
    <location>
        <begin position="12"/>
        <end position="32"/>
    </location>
</feature>
<name>A0A4R3JY62_9PROT</name>
<dbReference type="AlphaFoldDB" id="A0A4R3JY62"/>
<dbReference type="Proteomes" id="UP000295135">
    <property type="component" value="Unassembled WGS sequence"/>
</dbReference>
<keyword evidence="3" id="KW-1185">Reference proteome</keyword>
<evidence type="ECO:0000313" key="2">
    <source>
        <dbReference type="EMBL" id="TCS73469.1"/>
    </source>
</evidence>
<keyword evidence="1" id="KW-0812">Transmembrane</keyword>
<reference evidence="2 3" key="1">
    <citation type="submission" date="2019-03" db="EMBL/GenBank/DDBJ databases">
        <title>Genomic Encyclopedia of Type Strains, Phase IV (KMG-IV): sequencing the most valuable type-strain genomes for metagenomic binning, comparative biology and taxonomic classification.</title>
        <authorList>
            <person name="Goeker M."/>
        </authorList>
    </citation>
    <scope>NUCLEOTIDE SEQUENCE [LARGE SCALE GENOMIC DNA]</scope>
    <source>
        <strain evidence="2 3">DSM 103923</strain>
    </source>
</reference>
<keyword evidence="1" id="KW-0472">Membrane</keyword>
<comment type="caution">
    <text evidence="2">The sequence shown here is derived from an EMBL/GenBank/DDBJ whole genome shotgun (WGS) entry which is preliminary data.</text>
</comment>
<proteinExistence type="predicted"/>
<evidence type="ECO:0000313" key="3">
    <source>
        <dbReference type="Proteomes" id="UP000295135"/>
    </source>
</evidence>
<organism evidence="2 3">
    <name type="scientific">Sulfuritortus calidifontis</name>
    <dbReference type="NCBI Taxonomy" id="1914471"/>
    <lineage>
        <taxon>Bacteria</taxon>
        <taxon>Pseudomonadati</taxon>
        <taxon>Pseudomonadota</taxon>
        <taxon>Betaproteobacteria</taxon>
        <taxon>Nitrosomonadales</taxon>
        <taxon>Thiobacillaceae</taxon>
        <taxon>Sulfuritortus</taxon>
    </lineage>
</organism>
<evidence type="ECO:0000256" key="1">
    <source>
        <dbReference type="SAM" id="Phobius"/>
    </source>
</evidence>
<keyword evidence="1" id="KW-1133">Transmembrane helix</keyword>
<dbReference type="EMBL" id="SLZY01000002">
    <property type="protein sequence ID" value="TCS73469.1"/>
    <property type="molecule type" value="Genomic_DNA"/>
</dbReference>
<sequence length="35" mass="4005">MKELFNKTNLPMTVVVALITWAWLSLFTVLIGKLL</sequence>
<gene>
    <name evidence="2" type="ORF">EDC61_102246</name>
</gene>
<protein>
    <submittedName>
        <fullName evidence="2">Uncharacterized protein</fullName>
    </submittedName>
</protein>